<gene>
    <name evidence="1" type="ORF">MM50RIKEN_13750</name>
</gene>
<reference evidence="1" key="1">
    <citation type="submission" date="2020-09" db="EMBL/GenBank/DDBJ databases">
        <title>New species isolated from human feces.</title>
        <authorList>
            <person name="Kitahara M."/>
            <person name="Shigeno Y."/>
            <person name="Shime M."/>
            <person name="Matsumoto Y."/>
            <person name="Nakamura S."/>
            <person name="Motooka D."/>
            <person name="Fukuoka S."/>
            <person name="Nishikawa H."/>
            <person name="Benno Y."/>
        </authorList>
    </citation>
    <scope>NUCLEOTIDE SEQUENCE</scope>
    <source>
        <strain evidence="1">MM50</strain>
    </source>
</reference>
<organism evidence="1 2">
    <name type="scientific">Vescimonas coprocola</name>
    <dbReference type="NCBI Taxonomy" id="2714355"/>
    <lineage>
        <taxon>Bacteria</taxon>
        <taxon>Bacillati</taxon>
        <taxon>Bacillota</taxon>
        <taxon>Clostridia</taxon>
        <taxon>Eubacteriales</taxon>
        <taxon>Oscillospiraceae</taxon>
        <taxon>Vescimonas</taxon>
    </lineage>
</organism>
<dbReference type="KEGG" id="vcop:MM50RIKEN_13750"/>
<accession>A0A810Q5S6</accession>
<proteinExistence type="predicted"/>
<evidence type="ECO:0000313" key="1">
    <source>
        <dbReference type="EMBL" id="BCK81612.1"/>
    </source>
</evidence>
<protein>
    <submittedName>
        <fullName evidence="1">Uncharacterized protein</fullName>
    </submittedName>
</protein>
<dbReference type="Proteomes" id="UP000681035">
    <property type="component" value="Chromosome"/>
</dbReference>
<evidence type="ECO:0000313" key="2">
    <source>
        <dbReference type="Proteomes" id="UP000681035"/>
    </source>
</evidence>
<dbReference type="RefSeq" id="WP_213540374.1">
    <property type="nucleotide sequence ID" value="NZ_AP023418.1"/>
</dbReference>
<name>A0A810Q5S6_9FIRM</name>
<sequence length="178" mass="21122">MDEFKKTNIVNFPKQGPAEKITPLRTCHTLPQSARSFFLNIKEMENGHFSGEIFNLFYEDAIPFCGLDEAILRMNQMMDELSSPQASTALRSFCDRKKEAESEVALYQRREQILERYYEKEFMQSRLSRKPQIQIEVLYRQNATWQGRISLMRPFEPRCKCFRSVLELIHLIHSVYQQ</sequence>
<dbReference type="AlphaFoldDB" id="A0A810Q5S6"/>
<keyword evidence="2" id="KW-1185">Reference proteome</keyword>
<dbReference type="EMBL" id="AP023418">
    <property type="protein sequence ID" value="BCK81612.1"/>
    <property type="molecule type" value="Genomic_DNA"/>
</dbReference>